<accession>A0A841I4T0</accession>
<dbReference type="Proteomes" id="UP000569951">
    <property type="component" value="Unassembled WGS sequence"/>
</dbReference>
<dbReference type="SUPFAM" id="SSF51735">
    <property type="entry name" value="NAD(P)-binding Rossmann-fold domains"/>
    <property type="match status" value="1"/>
</dbReference>
<dbReference type="Pfam" id="PF13241">
    <property type="entry name" value="NAD_binding_7"/>
    <property type="match status" value="1"/>
</dbReference>
<comment type="caution">
    <text evidence="7">The sequence shown here is derived from an EMBL/GenBank/DDBJ whole genome shotgun (WGS) entry which is preliminary data.</text>
</comment>
<evidence type="ECO:0000256" key="4">
    <source>
        <dbReference type="ARBA" id="ARBA00023027"/>
    </source>
</evidence>
<keyword evidence="3 7" id="KW-0560">Oxidoreductase</keyword>
<keyword evidence="8" id="KW-1185">Reference proteome</keyword>
<dbReference type="InterPro" id="IPR028161">
    <property type="entry name" value="Met8-like"/>
</dbReference>
<sequence>MLYPVFLDLRGALTLVVGGGNVGLRKARGLLEAGARVRAVSPEFAPEWNDLPTQHLERRARPFELQDLEGVRLAFACTDRDDVNGQVAAAARHNNVFCNHASDPEGGDLRLGATHRQGALTAAFSSGLELPLLAQALRDRFAATLPQGLERKLETWQARRAAALRLPAAERTAALENLRRELRAELNS</sequence>
<evidence type="ECO:0000256" key="6">
    <source>
        <dbReference type="ARBA" id="ARBA00047561"/>
    </source>
</evidence>
<evidence type="ECO:0000256" key="5">
    <source>
        <dbReference type="ARBA" id="ARBA00023244"/>
    </source>
</evidence>
<dbReference type="NCBIfam" id="TIGR01470">
    <property type="entry name" value="cysG_Nterm"/>
    <property type="match status" value="1"/>
</dbReference>
<dbReference type="GO" id="GO:0004325">
    <property type="term" value="F:ferrochelatase activity"/>
    <property type="evidence" value="ECO:0007669"/>
    <property type="project" value="InterPro"/>
</dbReference>
<dbReference type="PANTHER" id="PTHR35330:SF1">
    <property type="entry name" value="SIROHEME BIOSYNTHESIS PROTEIN MET8"/>
    <property type="match status" value="1"/>
</dbReference>
<keyword evidence="4" id="KW-0520">NAD</keyword>
<evidence type="ECO:0000256" key="2">
    <source>
        <dbReference type="ARBA" id="ARBA00012400"/>
    </source>
</evidence>
<dbReference type="RefSeq" id="WP_246351574.1">
    <property type="nucleotide sequence ID" value="NZ_JACHHG010000011.1"/>
</dbReference>
<dbReference type="InterPro" id="IPR006367">
    <property type="entry name" value="Sirohaem_synthase_N"/>
</dbReference>
<organism evidence="7 8">
    <name type="scientific">Deinobacterium chartae</name>
    <dbReference type="NCBI Taxonomy" id="521158"/>
    <lineage>
        <taxon>Bacteria</taxon>
        <taxon>Thermotogati</taxon>
        <taxon>Deinococcota</taxon>
        <taxon>Deinococci</taxon>
        <taxon>Deinococcales</taxon>
        <taxon>Deinococcaceae</taxon>
        <taxon>Deinobacterium</taxon>
    </lineage>
</organism>
<dbReference type="GO" id="GO:0019354">
    <property type="term" value="P:siroheme biosynthetic process"/>
    <property type="evidence" value="ECO:0007669"/>
    <property type="project" value="UniProtKB-UniPathway"/>
</dbReference>
<keyword evidence="5" id="KW-0627">Porphyrin biosynthesis</keyword>
<name>A0A841I4T0_9DEIO</name>
<dbReference type="AlphaFoldDB" id="A0A841I4T0"/>
<dbReference type="UniPathway" id="UPA00262">
    <property type="reaction ID" value="UER00222"/>
</dbReference>
<dbReference type="InterPro" id="IPR036291">
    <property type="entry name" value="NAD(P)-bd_dom_sf"/>
</dbReference>
<dbReference type="EMBL" id="JACHHG010000011">
    <property type="protein sequence ID" value="MBB6099430.1"/>
    <property type="molecule type" value="Genomic_DNA"/>
</dbReference>
<dbReference type="EC" id="1.3.1.76" evidence="2"/>
<protein>
    <recommendedName>
        <fullName evidence="2">precorrin-2 dehydrogenase</fullName>
        <ecNumber evidence="2">1.3.1.76</ecNumber>
    </recommendedName>
</protein>
<evidence type="ECO:0000256" key="1">
    <source>
        <dbReference type="ARBA" id="ARBA00005010"/>
    </source>
</evidence>
<comment type="pathway">
    <text evidence="1">Porphyrin-containing compound metabolism; siroheme biosynthesis; sirohydrochlorin from precorrin-2: step 1/1.</text>
</comment>
<dbReference type="PANTHER" id="PTHR35330">
    <property type="entry name" value="SIROHEME BIOSYNTHESIS PROTEIN MET8"/>
    <property type="match status" value="1"/>
</dbReference>
<evidence type="ECO:0000313" key="8">
    <source>
        <dbReference type="Proteomes" id="UP000569951"/>
    </source>
</evidence>
<gene>
    <name evidence="7" type="ORF">HNR42_002871</name>
</gene>
<evidence type="ECO:0000313" key="7">
    <source>
        <dbReference type="EMBL" id="MBB6099430.1"/>
    </source>
</evidence>
<dbReference type="SUPFAM" id="SSF75615">
    <property type="entry name" value="Siroheme synthase middle domains-like"/>
    <property type="match status" value="1"/>
</dbReference>
<evidence type="ECO:0000256" key="3">
    <source>
        <dbReference type="ARBA" id="ARBA00023002"/>
    </source>
</evidence>
<dbReference type="GO" id="GO:0043115">
    <property type="term" value="F:precorrin-2 dehydrogenase activity"/>
    <property type="evidence" value="ECO:0007669"/>
    <property type="project" value="UniProtKB-EC"/>
</dbReference>
<dbReference type="Gene3D" id="3.40.50.720">
    <property type="entry name" value="NAD(P)-binding Rossmann-like Domain"/>
    <property type="match status" value="1"/>
</dbReference>
<proteinExistence type="predicted"/>
<reference evidence="7 8" key="1">
    <citation type="submission" date="2020-08" db="EMBL/GenBank/DDBJ databases">
        <title>Genomic Encyclopedia of Type Strains, Phase IV (KMG-IV): sequencing the most valuable type-strain genomes for metagenomic binning, comparative biology and taxonomic classification.</title>
        <authorList>
            <person name="Goeker M."/>
        </authorList>
    </citation>
    <scope>NUCLEOTIDE SEQUENCE [LARGE SCALE GENOMIC DNA]</scope>
    <source>
        <strain evidence="7 8">DSM 21458</strain>
    </source>
</reference>
<keyword evidence="7" id="KW-0456">Lyase</keyword>
<comment type="catalytic activity">
    <reaction evidence="6">
        <text>precorrin-2 + NAD(+) = sirohydrochlorin + NADH + 2 H(+)</text>
        <dbReference type="Rhea" id="RHEA:15613"/>
        <dbReference type="ChEBI" id="CHEBI:15378"/>
        <dbReference type="ChEBI" id="CHEBI:57540"/>
        <dbReference type="ChEBI" id="CHEBI:57945"/>
        <dbReference type="ChEBI" id="CHEBI:58351"/>
        <dbReference type="ChEBI" id="CHEBI:58827"/>
        <dbReference type="EC" id="1.3.1.76"/>
    </reaction>
</comment>